<name>A0A4S4LJX2_9AGAM</name>
<keyword evidence="6" id="KW-1185">Reference proteome</keyword>
<comment type="caution">
    <text evidence="5">The sequence shown here is derived from an EMBL/GenBank/DDBJ whole genome shotgun (WGS) entry which is preliminary data.</text>
</comment>
<dbReference type="EMBL" id="SGPK01000010">
    <property type="protein sequence ID" value="THH11671.1"/>
    <property type="molecule type" value="Genomic_DNA"/>
</dbReference>
<dbReference type="AlphaFoldDB" id="A0A4S4LJX2"/>
<evidence type="ECO:0000259" key="4">
    <source>
        <dbReference type="PROSITE" id="PS50052"/>
    </source>
</evidence>
<protein>
    <recommendedName>
        <fullName evidence="4">Guanylate kinase-like domain-containing protein</fullName>
    </recommendedName>
</protein>
<dbReference type="SUPFAM" id="SSF52540">
    <property type="entry name" value="P-loop containing nucleoside triphosphate hydrolases"/>
    <property type="match status" value="1"/>
</dbReference>
<evidence type="ECO:0000256" key="3">
    <source>
        <dbReference type="ARBA" id="ARBA00022777"/>
    </source>
</evidence>
<sequence>MSSIGRPLVISGPSGTGKSTLLNRLFAKYPNNFGFSVSPTGGKDNAHIFFFHTGQRVDTTRQPRAGEVDGKAYHFVSKDAFLELRNEGGFIETAEFASNFYGTSKQAVKNVQDEGRRCILDIEAQGVRQVKTTDLDPVYLFISPPDMATLKGRLMGRGTDTDEAIQKRLNAAIQEILYAKTGAHDIVLINDDLERAYDKLEKLALGEEVESDTLPPLLDE</sequence>
<evidence type="ECO:0000256" key="1">
    <source>
        <dbReference type="ARBA" id="ARBA00005790"/>
    </source>
</evidence>
<dbReference type="InterPro" id="IPR027417">
    <property type="entry name" value="P-loop_NTPase"/>
</dbReference>
<accession>A0A4S4LJX2</accession>
<evidence type="ECO:0000313" key="6">
    <source>
        <dbReference type="Proteomes" id="UP000308199"/>
    </source>
</evidence>
<dbReference type="CDD" id="cd00071">
    <property type="entry name" value="GMPK"/>
    <property type="match status" value="1"/>
</dbReference>
<dbReference type="Pfam" id="PF00625">
    <property type="entry name" value="Guanylate_kin"/>
    <property type="match status" value="2"/>
</dbReference>
<evidence type="ECO:0000313" key="5">
    <source>
        <dbReference type="EMBL" id="THH11671.1"/>
    </source>
</evidence>
<dbReference type="InterPro" id="IPR020590">
    <property type="entry name" value="Guanylate_kinase_CS"/>
</dbReference>
<dbReference type="PANTHER" id="PTHR23117:SF13">
    <property type="entry name" value="GUANYLATE KINASE"/>
    <property type="match status" value="1"/>
</dbReference>
<organism evidence="5 6">
    <name type="scientific">Phellinidium pouzarii</name>
    <dbReference type="NCBI Taxonomy" id="167371"/>
    <lineage>
        <taxon>Eukaryota</taxon>
        <taxon>Fungi</taxon>
        <taxon>Dikarya</taxon>
        <taxon>Basidiomycota</taxon>
        <taxon>Agaricomycotina</taxon>
        <taxon>Agaricomycetes</taxon>
        <taxon>Hymenochaetales</taxon>
        <taxon>Hymenochaetaceae</taxon>
        <taxon>Phellinidium</taxon>
    </lineage>
</organism>
<dbReference type="InterPro" id="IPR008144">
    <property type="entry name" value="Guanylate_kin-like_dom"/>
</dbReference>
<feature type="domain" description="Guanylate kinase-like" evidence="4">
    <location>
        <begin position="5"/>
        <end position="205"/>
    </location>
</feature>
<dbReference type="InterPro" id="IPR008145">
    <property type="entry name" value="GK/Ca_channel_bsu"/>
</dbReference>
<gene>
    <name evidence="5" type="ORF">EW145_g520</name>
</gene>
<dbReference type="OrthoDB" id="6334211at2759"/>
<dbReference type="GO" id="GO:0004385">
    <property type="term" value="F:GMP kinase activity"/>
    <property type="evidence" value="ECO:0007669"/>
    <property type="project" value="TreeGrafter"/>
</dbReference>
<dbReference type="PANTHER" id="PTHR23117">
    <property type="entry name" value="GUANYLATE KINASE-RELATED"/>
    <property type="match status" value="1"/>
</dbReference>
<dbReference type="PROSITE" id="PS00856">
    <property type="entry name" value="GUANYLATE_KINASE_1"/>
    <property type="match status" value="1"/>
</dbReference>
<reference evidence="5 6" key="1">
    <citation type="submission" date="2019-02" db="EMBL/GenBank/DDBJ databases">
        <title>Genome sequencing of the rare red list fungi Phellinidium pouzarii.</title>
        <authorList>
            <person name="Buettner E."/>
            <person name="Kellner H."/>
        </authorList>
    </citation>
    <scope>NUCLEOTIDE SEQUENCE [LARGE SCALE GENOMIC DNA]</scope>
    <source>
        <strain evidence="5 6">DSM 108285</strain>
    </source>
</reference>
<dbReference type="Proteomes" id="UP000308199">
    <property type="component" value="Unassembled WGS sequence"/>
</dbReference>
<proteinExistence type="inferred from homology"/>
<evidence type="ECO:0000256" key="2">
    <source>
        <dbReference type="ARBA" id="ARBA00022679"/>
    </source>
</evidence>
<dbReference type="PROSITE" id="PS50052">
    <property type="entry name" value="GUANYLATE_KINASE_2"/>
    <property type="match status" value="1"/>
</dbReference>
<dbReference type="Gene3D" id="3.40.50.300">
    <property type="entry name" value="P-loop containing nucleotide triphosphate hydrolases"/>
    <property type="match status" value="1"/>
</dbReference>
<keyword evidence="3" id="KW-0418">Kinase</keyword>
<dbReference type="SMART" id="SM00072">
    <property type="entry name" value="GuKc"/>
    <property type="match status" value="1"/>
</dbReference>
<keyword evidence="2" id="KW-0808">Transferase</keyword>
<comment type="similarity">
    <text evidence="1">Belongs to the guanylate kinase family.</text>
</comment>
<dbReference type="GO" id="GO:0005829">
    <property type="term" value="C:cytosol"/>
    <property type="evidence" value="ECO:0007669"/>
    <property type="project" value="TreeGrafter"/>
</dbReference>